<keyword evidence="3 8" id="KW-0545">Nucleotide biosynthesis</keyword>
<dbReference type="GO" id="GO:0005524">
    <property type="term" value="F:ATP binding"/>
    <property type="evidence" value="ECO:0007669"/>
    <property type="project" value="UniProtKB-UniRule"/>
</dbReference>
<dbReference type="NCBIfam" id="TIGR00041">
    <property type="entry name" value="DTMP_kinase"/>
    <property type="match status" value="1"/>
</dbReference>
<feature type="binding site" evidence="8">
    <location>
        <begin position="14"/>
        <end position="21"/>
    </location>
    <ligand>
        <name>ATP</name>
        <dbReference type="ChEBI" id="CHEBI:30616"/>
    </ligand>
</feature>
<comment type="catalytic activity">
    <reaction evidence="7 8">
        <text>dTMP + ATP = dTDP + ADP</text>
        <dbReference type="Rhea" id="RHEA:13517"/>
        <dbReference type="ChEBI" id="CHEBI:30616"/>
        <dbReference type="ChEBI" id="CHEBI:58369"/>
        <dbReference type="ChEBI" id="CHEBI:63528"/>
        <dbReference type="ChEBI" id="CHEBI:456216"/>
        <dbReference type="EC" id="2.7.4.9"/>
    </reaction>
</comment>
<reference evidence="10 11" key="1">
    <citation type="journal article" date="2015" name="Nature">
        <title>rRNA introns, odd ribosomes, and small enigmatic genomes across a large radiation of phyla.</title>
        <authorList>
            <person name="Brown C.T."/>
            <person name="Hug L.A."/>
            <person name="Thomas B.C."/>
            <person name="Sharon I."/>
            <person name="Castelle C.J."/>
            <person name="Singh A."/>
            <person name="Wilkins M.J."/>
            <person name="Williams K.H."/>
            <person name="Banfield J.F."/>
        </authorList>
    </citation>
    <scope>NUCLEOTIDE SEQUENCE [LARGE SCALE GENOMIC DNA]</scope>
</reference>
<dbReference type="GO" id="GO:0006235">
    <property type="term" value="P:dTTP biosynthetic process"/>
    <property type="evidence" value="ECO:0007669"/>
    <property type="project" value="UniProtKB-UniRule"/>
</dbReference>
<sequence>MVYRRHGKFIVIEGNEGAGKTIQAELLSKRLREQCPDREVISTSEPWKSEQSPVGNRIRRILGRQVQEIDPGDGEIKPVKFQTMYIADRYIHWVKLILPEVENGSIVISDRERLTTYAFGLASGIPLETMVNWHRLLPLPDLIIYIRVSTKTSLKRLEARPDKVEIHDNDKFVNKAHKAYEYLVKNDVMANIVVVDGEGTIEEVHEKVWEAVRKLVEDSGVCKLTRLEDSFL</sequence>
<accession>A0A0G0W7G2</accession>
<dbReference type="SUPFAM" id="SSF52540">
    <property type="entry name" value="P-loop containing nucleoside triphosphate hydrolases"/>
    <property type="match status" value="1"/>
</dbReference>
<evidence type="ECO:0000256" key="2">
    <source>
        <dbReference type="ARBA" id="ARBA00022679"/>
    </source>
</evidence>
<comment type="caution">
    <text evidence="10">The sequence shown here is derived from an EMBL/GenBank/DDBJ whole genome shotgun (WGS) entry which is preliminary data.</text>
</comment>
<dbReference type="EC" id="2.7.4.9" evidence="8"/>
<name>A0A0G0W7G2_UNCC2</name>
<dbReference type="GO" id="GO:0006227">
    <property type="term" value="P:dUDP biosynthetic process"/>
    <property type="evidence" value="ECO:0007669"/>
    <property type="project" value="TreeGrafter"/>
</dbReference>
<dbReference type="CDD" id="cd01672">
    <property type="entry name" value="TMPK"/>
    <property type="match status" value="1"/>
</dbReference>
<evidence type="ECO:0000313" key="10">
    <source>
        <dbReference type="EMBL" id="KKS08905.1"/>
    </source>
</evidence>
<dbReference type="AlphaFoldDB" id="A0A0G0W7G2"/>
<evidence type="ECO:0000256" key="3">
    <source>
        <dbReference type="ARBA" id="ARBA00022727"/>
    </source>
</evidence>
<proteinExistence type="inferred from homology"/>
<dbReference type="Pfam" id="PF02223">
    <property type="entry name" value="Thymidylate_kin"/>
    <property type="match status" value="1"/>
</dbReference>
<evidence type="ECO:0000256" key="5">
    <source>
        <dbReference type="ARBA" id="ARBA00022777"/>
    </source>
</evidence>
<dbReference type="PANTHER" id="PTHR10344:SF4">
    <property type="entry name" value="UMP-CMP KINASE 2, MITOCHONDRIAL"/>
    <property type="match status" value="1"/>
</dbReference>
<comment type="similarity">
    <text evidence="1 8">Belongs to the thymidylate kinase family.</text>
</comment>
<evidence type="ECO:0000256" key="1">
    <source>
        <dbReference type="ARBA" id="ARBA00009776"/>
    </source>
</evidence>
<feature type="domain" description="Thymidylate kinase-like" evidence="9">
    <location>
        <begin position="12"/>
        <end position="208"/>
    </location>
</feature>
<dbReference type="Gene3D" id="3.40.50.300">
    <property type="entry name" value="P-loop containing nucleotide triphosphate hydrolases"/>
    <property type="match status" value="1"/>
</dbReference>
<dbReference type="GO" id="GO:0004798">
    <property type="term" value="F:dTMP kinase activity"/>
    <property type="evidence" value="ECO:0007669"/>
    <property type="project" value="UniProtKB-UniRule"/>
</dbReference>
<keyword evidence="5 8" id="KW-0418">Kinase</keyword>
<dbReference type="EMBL" id="LCBL01000004">
    <property type="protein sequence ID" value="KKS08905.1"/>
    <property type="molecule type" value="Genomic_DNA"/>
</dbReference>
<organism evidence="10 11">
    <name type="scientific">candidate division CPR2 bacterium GW2011_GWC1_41_48</name>
    <dbReference type="NCBI Taxonomy" id="1618344"/>
    <lineage>
        <taxon>Bacteria</taxon>
        <taxon>Bacteria division CPR2</taxon>
    </lineage>
</organism>
<evidence type="ECO:0000256" key="4">
    <source>
        <dbReference type="ARBA" id="ARBA00022741"/>
    </source>
</evidence>
<comment type="function">
    <text evidence="8">Phosphorylation of dTMP to form dTDP in both de novo and salvage pathways of dTTP synthesis.</text>
</comment>
<evidence type="ECO:0000256" key="7">
    <source>
        <dbReference type="ARBA" id="ARBA00048743"/>
    </source>
</evidence>
<evidence type="ECO:0000256" key="8">
    <source>
        <dbReference type="HAMAP-Rule" id="MF_00165"/>
    </source>
</evidence>
<dbReference type="GO" id="GO:0006233">
    <property type="term" value="P:dTDP biosynthetic process"/>
    <property type="evidence" value="ECO:0007669"/>
    <property type="project" value="InterPro"/>
</dbReference>
<dbReference type="Proteomes" id="UP000033869">
    <property type="component" value="Unassembled WGS sequence"/>
</dbReference>
<evidence type="ECO:0000256" key="6">
    <source>
        <dbReference type="ARBA" id="ARBA00022840"/>
    </source>
</evidence>
<evidence type="ECO:0000313" key="11">
    <source>
        <dbReference type="Proteomes" id="UP000033869"/>
    </source>
</evidence>
<dbReference type="InterPro" id="IPR018094">
    <property type="entry name" value="Thymidylate_kinase"/>
</dbReference>
<keyword evidence="4 8" id="KW-0547">Nucleotide-binding</keyword>
<dbReference type="PANTHER" id="PTHR10344">
    <property type="entry name" value="THYMIDYLATE KINASE"/>
    <property type="match status" value="1"/>
</dbReference>
<evidence type="ECO:0000259" key="9">
    <source>
        <dbReference type="Pfam" id="PF02223"/>
    </source>
</evidence>
<gene>
    <name evidence="8" type="primary">tmk</name>
    <name evidence="10" type="ORF">UU65_C0004G0116</name>
</gene>
<dbReference type="InterPro" id="IPR027417">
    <property type="entry name" value="P-loop_NTPase"/>
</dbReference>
<dbReference type="HAMAP" id="MF_00165">
    <property type="entry name" value="Thymidylate_kinase"/>
    <property type="match status" value="1"/>
</dbReference>
<keyword evidence="2 8" id="KW-0808">Transferase</keyword>
<dbReference type="InterPro" id="IPR039430">
    <property type="entry name" value="Thymidylate_kin-like_dom"/>
</dbReference>
<protein>
    <recommendedName>
        <fullName evidence="8">Thymidylate kinase</fullName>
        <ecNumber evidence="8">2.7.4.9</ecNumber>
    </recommendedName>
    <alternativeName>
        <fullName evidence="8">dTMP kinase</fullName>
    </alternativeName>
</protein>
<keyword evidence="6 8" id="KW-0067">ATP-binding</keyword>
<dbReference type="GO" id="GO:0005737">
    <property type="term" value="C:cytoplasm"/>
    <property type="evidence" value="ECO:0007669"/>
    <property type="project" value="TreeGrafter"/>
</dbReference>